<name>X1CRT6_9ZZZZ</name>
<protein>
    <recommendedName>
        <fullName evidence="2">Ribbon-helix-helix protein CopG domain-containing protein</fullName>
    </recommendedName>
</protein>
<sequence length="47" mass="5528">MKQTLLKLPDDVDEELKVYSIRNKIPDKRDAIIKILKEKLFTNGQEV</sequence>
<evidence type="ECO:0008006" key="2">
    <source>
        <dbReference type="Google" id="ProtNLM"/>
    </source>
</evidence>
<organism evidence="1">
    <name type="scientific">marine sediment metagenome</name>
    <dbReference type="NCBI Taxonomy" id="412755"/>
    <lineage>
        <taxon>unclassified sequences</taxon>
        <taxon>metagenomes</taxon>
        <taxon>ecological metagenomes</taxon>
    </lineage>
</organism>
<gene>
    <name evidence="1" type="ORF">S01H4_39372</name>
</gene>
<comment type="caution">
    <text evidence="1">The sequence shown here is derived from an EMBL/GenBank/DDBJ whole genome shotgun (WGS) entry which is preliminary data.</text>
</comment>
<proteinExistence type="predicted"/>
<dbReference type="EMBL" id="BART01021318">
    <property type="protein sequence ID" value="GAG98823.1"/>
    <property type="molecule type" value="Genomic_DNA"/>
</dbReference>
<dbReference type="AlphaFoldDB" id="X1CRT6"/>
<reference evidence="1" key="1">
    <citation type="journal article" date="2014" name="Front. Microbiol.">
        <title>High frequency of phylogenetically diverse reductive dehalogenase-homologous genes in deep subseafloor sedimentary metagenomes.</title>
        <authorList>
            <person name="Kawai M."/>
            <person name="Futagami T."/>
            <person name="Toyoda A."/>
            <person name="Takaki Y."/>
            <person name="Nishi S."/>
            <person name="Hori S."/>
            <person name="Arai W."/>
            <person name="Tsubouchi T."/>
            <person name="Morono Y."/>
            <person name="Uchiyama I."/>
            <person name="Ito T."/>
            <person name="Fujiyama A."/>
            <person name="Inagaki F."/>
            <person name="Takami H."/>
        </authorList>
    </citation>
    <scope>NUCLEOTIDE SEQUENCE</scope>
    <source>
        <strain evidence="1">Expedition CK06-06</strain>
    </source>
</reference>
<evidence type="ECO:0000313" key="1">
    <source>
        <dbReference type="EMBL" id="GAG98823.1"/>
    </source>
</evidence>
<accession>X1CRT6</accession>